<evidence type="ECO:0008006" key="4">
    <source>
        <dbReference type="Google" id="ProtNLM"/>
    </source>
</evidence>
<dbReference type="AlphaFoldDB" id="A0A9D4DH15"/>
<reference evidence="2" key="2">
    <citation type="submission" date="2020-11" db="EMBL/GenBank/DDBJ databases">
        <authorList>
            <person name="McCartney M.A."/>
            <person name="Auch B."/>
            <person name="Kono T."/>
            <person name="Mallez S."/>
            <person name="Becker A."/>
            <person name="Gohl D.M."/>
            <person name="Silverstein K.A.T."/>
            <person name="Koren S."/>
            <person name="Bechman K.B."/>
            <person name="Herman A."/>
            <person name="Abrahante J.E."/>
            <person name="Garbe J."/>
        </authorList>
    </citation>
    <scope>NUCLEOTIDE SEQUENCE</scope>
    <source>
        <strain evidence="2">Duluth1</strain>
        <tissue evidence="2">Whole animal</tissue>
    </source>
</reference>
<dbReference type="PANTHER" id="PTHR31751">
    <property type="entry name" value="SI:CH211-108C17.2-RELATED-RELATED"/>
    <property type="match status" value="1"/>
</dbReference>
<proteinExistence type="predicted"/>
<accession>A0A9D4DH15</accession>
<dbReference type="OrthoDB" id="6141328at2759"/>
<protein>
    <recommendedName>
        <fullName evidence="4">Transposase</fullName>
    </recommendedName>
</protein>
<dbReference type="PANTHER" id="PTHR31751:SF42">
    <property type="entry name" value="PROTEIN CBG10204"/>
    <property type="match status" value="1"/>
</dbReference>
<keyword evidence="3" id="KW-1185">Reference proteome</keyword>
<evidence type="ECO:0000256" key="1">
    <source>
        <dbReference type="SAM" id="MobiDB-lite"/>
    </source>
</evidence>
<dbReference type="EMBL" id="JAIWYP010000010">
    <property type="protein sequence ID" value="KAH3749174.1"/>
    <property type="molecule type" value="Genomic_DNA"/>
</dbReference>
<organism evidence="2 3">
    <name type="scientific">Dreissena polymorpha</name>
    <name type="common">Zebra mussel</name>
    <name type="synonym">Mytilus polymorpha</name>
    <dbReference type="NCBI Taxonomy" id="45954"/>
    <lineage>
        <taxon>Eukaryota</taxon>
        <taxon>Metazoa</taxon>
        <taxon>Spiralia</taxon>
        <taxon>Lophotrochozoa</taxon>
        <taxon>Mollusca</taxon>
        <taxon>Bivalvia</taxon>
        <taxon>Autobranchia</taxon>
        <taxon>Heteroconchia</taxon>
        <taxon>Euheterodonta</taxon>
        <taxon>Imparidentia</taxon>
        <taxon>Neoheterodontei</taxon>
        <taxon>Myida</taxon>
        <taxon>Dreissenoidea</taxon>
        <taxon>Dreissenidae</taxon>
        <taxon>Dreissena</taxon>
    </lineage>
</organism>
<feature type="region of interest" description="Disordered" evidence="1">
    <location>
        <begin position="1"/>
        <end position="26"/>
    </location>
</feature>
<comment type="caution">
    <text evidence="2">The sequence shown here is derived from an EMBL/GenBank/DDBJ whole genome shotgun (WGS) entry which is preliminary data.</text>
</comment>
<sequence>MREDDETWEQSDDGESEEEPEELEWESSEAQVAERKFIVSESCLDLLLSKCATCNQSVSVHKKVKGCLLVATKTCSHCHETESWRSQSSVGGLAEGHLELSAAVMFSGSATAKFLRALKFAGVVCFNETTFYNLQKLYLTPAITSVWRMHQSALIEGLKANGSPLVLGGDGRCCSPGHTAKYGTYSMMDLESGKILDIQLVQSNEVKNSHAMELEGLQRSLHFLIEECSLQISHLVTDRHSSVKKYMREKQPDIVHWFDVWHVAKGIYKKLEAAGKKKGCEKVKAWSRSVSNHLYWCVASSNGDGELVKQKWLSMLNHVANIHEGHGDKFPRCEHGDLEDRLWMVKGFKPHAELAKVVENKLLLTDIKKLSPAQQTSSLEAFHKVICSWVPKSVHYMHTYMDSRSKVSALHFNENTNREVRKTRSGLEQFSVSYPRGRKGEPVVKEVKTEQTFGYVTELMRMAKELRQQCTSFKMAESLKDLRARPVPLAQSTPKRNVSKQDLVKLHITRFNN</sequence>
<name>A0A9D4DH15_DREPO</name>
<evidence type="ECO:0000313" key="2">
    <source>
        <dbReference type="EMBL" id="KAH3749174.1"/>
    </source>
</evidence>
<evidence type="ECO:0000313" key="3">
    <source>
        <dbReference type="Proteomes" id="UP000828390"/>
    </source>
</evidence>
<dbReference type="Proteomes" id="UP000828390">
    <property type="component" value="Unassembled WGS sequence"/>
</dbReference>
<reference evidence="2" key="1">
    <citation type="journal article" date="2019" name="bioRxiv">
        <title>The Genome of the Zebra Mussel, Dreissena polymorpha: A Resource for Invasive Species Research.</title>
        <authorList>
            <person name="McCartney M.A."/>
            <person name="Auch B."/>
            <person name="Kono T."/>
            <person name="Mallez S."/>
            <person name="Zhang Y."/>
            <person name="Obille A."/>
            <person name="Becker A."/>
            <person name="Abrahante J.E."/>
            <person name="Garbe J."/>
            <person name="Badalamenti J.P."/>
            <person name="Herman A."/>
            <person name="Mangelson H."/>
            <person name="Liachko I."/>
            <person name="Sullivan S."/>
            <person name="Sone E.D."/>
            <person name="Koren S."/>
            <person name="Silverstein K.A.T."/>
            <person name="Beckman K.B."/>
            <person name="Gohl D.M."/>
        </authorList>
    </citation>
    <scope>NUCLEOTIDE SEQUENCE</scope>
    <source>
        <strain evidence="2">Duluth1</strain>
        <tissue evidence="2">Whole animal</tissue>
    </source>
</reference>
<gene>
    <name evidence="2" type="ORF">DPMN_183665</name>
</gene>